<evidence type="ECO:0000313" key="2">
    <source>
        <dbReference type="EMBL" id="RHZ83499.1"/>
    </source>
</evidence>
<evidence type="ECO:0000256" key="1">
    <source>
        <dbReference type="SAM" id="Coils"/>
    </source>
</evidence>
<organism evidence="2 3">
    <name type="scientific">Diversispora epigaea</name>
    <dbReference type="NCBI Taxonomy" id="1348612"/>
    <lineage>
        <taxon>Eukaryota</taxon>
        <taxon>Fungi</taxon>
        <taxon>Fungi incertae sedis</taxon>
        <taxon>Mucoromycota</taxon>
        <taxon>Glomeromycotina</taxon>
        <taxon>Glomeromycetes</taxon>
        <taxon>Diversisporales</taxon>
        <taxon>Diversisporaceae</taxon>
        <taxon>Diversispora</taxon>
    </lineage>
</organism>
<sequence length="419" mass="48362">MTFSYKIVCSDETKKHFIAISAPFGLDSMIYLKTEFTYYDSNELKTKTEEMFFLGFIEGSTDREAIKRYKENLEKELKSKLQDIKKMIIIDEIIHDSVSKVNKLFLDGLFIRSLEITLFISIGSKPVAQTDIAKEPIGYDAKIEKALDCVFELSNSRLSEIRSVQSKEYEIGRSIVITISHFGYGEVESGFYFIFNKEIKNSIAKLKELKLIKEKASATDRNEIFLKLMYLCEESLGIDLKRAIKESEKKALDCVFELSNSRLSEIRSVQSKEYEIGRSIVITISHFGYGEVESGFYFIFNKEIKNSIAKLKELKLIKEKASATDRNEIFLKLMYLCEESLGIDLKRAIKESESKSFLLYASSAALKYLNNFTVNDSSISEEYFEIKKDEKQEEKKEESLTITNLLIEEDDLDYFELLS</sequence>
<protein>
    <submittedName>
        <fullName evidence="2">Uncharacterized protein</fullName>
    </submittedName>
</protein>
<accession>A0A397J5B6</accession>
<dbReference type="EMBL" id="PQFF01000088">
    <property type="protein sequence ID" value="RHZ83499.1"/>
    <property type="molecule type" value="Genomic_DNA"/>
</dbReference>
<proteinExistence type="predicted"/>
<dbReference type="AlphaFoldDB" id="A0A397J5B6"/>
<keyword evidence="1" id="KW-0175">Coiled coil</keyword>
<feature type="coiled-coil region" evidence="1">
    <location>
        <begin position="63"/>
        <end position="90"/>
    </location>
</feature>
<evidence type="ECO:0000313" key="3">
    <source>
        <dbReference type="Proteomes" id="UP000266861"/>
    </source>
</evidence>
<keyword evidence="3" id="KW-1185">Reference proteome</keyword>
<reference evidence="2 3" key="1">
    <citation type="submission" date="2018-08" db="EMBL/GenBank/DDBJ databases">
        <title>Genome and evolution of the arbuscular mycorrhizal fungus Diversispora epigaea (formerly Glomus versiforme) and its bacterial endosymbionts.</title>
        <authorList>
            <person name="Sun X."/>
            <person name="Fei Z."/>
            <person name="Harrison M."/>
        </authorList>
    </citation>
    <scope>NUCLEOTIDE SEQUENCE [LARGE SCALE GENOMIC DNA]</scope>
    <source>
        <strain evidence="2 3">IT104</strain>
    </source>
</reference>
<name>A0A397J5B6_9GLOM</name>
<gene>
    <name evidence="2" type="ORF">Glove_92g70</name>
</gene>
<comment type="caution">
    <text evidence="2">The sequence shown here is derived from an EMBL/GenBank/DDBJ whole genome shotgun (WGS) entry which is preliminary data.</text>
</comment>
<dbReference type="Proteomes" id="UP000266861">
    <property type="component" value="Unassembled WGS sequence"/>
</dbReference>